<comment type="caution">
    <text evidence="1">The sequence shown here is derived from an EMBL/GenBank/DDBJ whole genome shotgun (WGS) entry which is preliminary data.</text>
</comment>
<reference evidence="1" key="1">
    <citation type="submission" date="2020-07" db="EMBL/GenBank/DDBJ databases">
        <title>Huge and variable diversity of episymbiotic CPR bacteria and DPANN archaea in groundwater ecosystems.</title>
        <authorList>
            <person name="He C.Y."/>
            <person name="Keren R."/>
            <person name="Whittaker M."/>
            <person name="Farag I.F."/>
            <person name="Doudna J."/>
            <person name="Cate J.H.D."/>
            <person name="Banfield J.F."/>
        </authorList>
    </citation>
    <scope>NUCLEOTIDE SEQUENCE</scope>
    <source>
        <strain evidence="1">NC_groundwater_1520_Pr4_B-0.1um_53_5</strain>
    </source>
</reference>
<organism evidence="1 2">
    <name type="scientific">candidate division TA06 bacterium</name>
    <dbReference type="NCBI Taxonomy" id="2250710"/>
    <lineage>
        <taxon>Bacteria</taxon>
        <taxon>Bacteria division TA06</taxon>
    </lineage>
</organism>
<protein>
    <submittedName>
        <fullName evidence="1">Three-Cys-motif partner protein TcmP</fullName>
    </submittedName>
</protein>
<dbReference type="InterPro" id="IPR031009">
    <property type="entry name" value="Tcm_partner"/>
</dbReference>
<gene>
    <name evidence="1" type="primary">tcmP</name>
    <name evidence="1" type="ORF">HY768_06375</name>
</gene>
<sequence>MEDDGLITPEVGIWAKGKYLLMQNYADIFTRSMKDKWDTLVYIDLFAGAGRSKIKSTGEIVESTPILAIKLSNKFSKYLFCDSDEAKLKALQKRVENGEHNIDASYIVGDVNMSTEAIIDNIPVPGKDNKVLTFCFTDPYKLDNLSFNTIEAIAKARRTDFLVLIPTDMDAKRNADTYKGPSNNNVEKFIGYSDWRDRWEKFKVPNANFGLFVLGEFSKHMGDLGYKQNEDHESVLVRNQQRKAPLYRLAFFSKHDLGKTFWKETKKYGNPQTNMFG</sequence>
<name>A0A933ICI2_UNCT6</name>
<dbReference type="Proteomes" id="UP000736328">
    <property type="component" value="Unassembled WGS sequence"/>
</dbReference>
<evidence type="ECO:0000313" key="2">
    <source>
        <dbReference type="Proteomes" id="UP000736328"/>
    </source>
</evidence>
<accession>A0A933ICI2</accession>
<dbReference type="NCBIfam" id="TIGR04474">
    <property type="entry name" value="tcm_partner"/>
    <property type="match status" value="1"/>
</dbReference>
<evidence type="ECO:0000313" key="1">
    <source>
        <dbReference type="EMBL" id="MBI4726834.1"/>
    </source>
</evidence>
<proteinExistence type="predicted"/>
<dbReference type="EMBL" id="JACQXR010000084">
    <property type="protein sequence ID" value="MBI4726834.1"/>
    <property type="molecule type" value="Genomic_DNA"/>
</dbReference>
<dbReference type="AlphaFoldDB" id="A0A933ICI2"/>